<dbReference type="Gene3D" id="1.20.1640.10">
    <property type="entry name" value="Multidrug efflux transporter AcrB transmembrane domain"/>
    <property type="match status" value="2"/>
</dbReference>
<evidence type="ECO:0000313" key="2">
    <source>
        <dbReference type="EMBL" id="SFM26155.1"/>
    </source>
</evidence>
<keyword evidence="1" id="KW-0812">Transmembrane</keyword>
<dbReference type="SUPFAM" id="SSF82714">
    <property type="entry name" value="Multidrug efflux transporter AcrB TolC docking domain, DN and DC subdomains"/>
    <property type="match status" value="2"/>
</dbReference>
<dbReference type="Gene3D" id="3.30.70.1440">
    <property type="entry name" value="Multidrug efflux transporter AcrB pore domain"/>
    <property type="match status" value="1"/>
</dbReference>
<dbReference type="Pfam" id="PF00873">
    <property type="entry name" value="ACR_tran"/>
    <property type="match status" value="1"/>
</dbReference>
<dbReference type="PANTHER" id="PTHR32063:SF16">
    <property type="entry name" value="CATION EFFLUX SYSTEM (ACRB_ACRD_ACRF FAMILY)"/>
    <property type="match status" value="1"/>
</dbReference>
<proteinExistence type="predicted"/>
<dbReference type="PANTHER" id="PTHR32063">
    <property type="match status" value="1"/>
</dbReference>
<evidence type="ECO:0000256" key="1">
    <source>
        <dbReference type="SAM" id="Phobius"/>
    </source>
</evidence>
<dbReference type="EMBL" id="FOUI01000002">
    <property type="protein sequence ID" value="SFM26155.1"/>
    <property type="molecule type" value="Genomic_DNA"/>
</dbReference>
<dbReference type="RefSeq" id="WP_218143558.1">
    <property type="nucleotide sequence ID" value="NZ_FOUI01000002.1"/>
</dbReference>
<feature type="transmembrane region" description="Helical" evidence="1">
    <location>
        <begin position="357"/>
        <end position="376"/>
    </location>
</feature>
<dbReference type="STRING" id="1720063.SAMN05216217_102283"/>
<organism evidence="2 3">
    <name type="scientific">Halopseudomonas yangmingensis</name>
    <dbReference type="NCBI Taxonomy" id="1720063"/>
    <lineage>
        <taxon>Bacteria</taxon>
        <taxon>Pseudomonadati</taxon>
        <taxon>Pseudomonadota</taxon>
        <taxon>Gammaproteobacteria</taxon>
        <taxon>Pseudomonadales</taxon>
        <taxon>Pseudomonadaceae</taxon>
        <taxon>Halopseudomonas</taxon>
    </lineage>
</organism>
<keyword evidence="3" id="KW-1185">Reference proteome</keyword>
<feature type="transmembrane region" description="Helical" evidence="1">
    <location>
        <begin position="540"/>
        <end position="560"/>
    </location>
</feature>
<gene>
    <name evidence="2" type="ORF">SAMN05216217_102283</name>
</gene>
<feature type="transmembrane region" description="Helical" evidence="1">
    <location>
        <begin position="488"/>
        <end position="509"/>
    </location>
</feature>
<keyword evidence="1" id="KW-0472">Membrane</keyword>
<feature type="transmembrane region" description="Helical" evidence="1">
    <location>
        <begin position="23"/>
        <end position="41"/>
    </location>
</feature>
<sequence>MQQSSTPETPLQRLGQRLLDSRWPLPAMLLLLLLGMAALWYTPREEEPQIVVPVVDIRIQAPGLSAREVERQVIQPLEQLIATLPELEHSYATSQRNQGLLTLRFRVGSNRDDALFHAFSKLHSHTDRIPPAVTHWQVTPVDIDDVAIVVYGLWSHDPQQLDQFQLRRLAEEMASQLQRLPNTNRIEVIGGQPRQLRIQLDPTAMAARGVSAVDVLQAIRQSNLIEPVGQLTLDNRSINLESGLLLQPEQLPELVVAVVDQVPISLGEVAQVIDGPAEVASYSWLRTGEQHPQGPASEEFPLVTLAISKQPGSNAVWLADSLHQSVAQMQTEWLPDALQVEVLRDYGETADEKVNNLTSSLLLAVLTVIGFIGIFLGWRQALLVALAVPLCYSIALGINALAGYSINRVTLFALILALGLLVDDPITGVDNIDRHLRRRGADKFTAVINAMLEIRWPLLMSTLVIIIAFVPLAFITDMMGPYMAPMALNVPVAVTASTLVAFLFTPWLAARLLKPGQSEAPPSAFYSRLLAPWIASRRRAWAVIIAMIVLLLLSMLLPMLRLVPLKLLPYDNKNELAVMVELPEGSSLEQTRAAVQQAGEVLLRLPEVKAVAAYVGEPAPIDFNGLVRRYYLRQAPELGELRLTLADKLQREDQSHAILLRLRPLLAELEQQGNARFKPVEVPPGPPVMSTLVVEISGQPNTPWHDLQRGALALQQRLAREPGVVDVDSSLSSEHQRLRFVPDWRKAALSGISVADINQHLRLAHDGLTAGHLKQPDEVRALPLRLELAPEWRRDPLRMGELTLRGEAGYRQQIQGGVVQAPRPMVALAELGSWQQLEDDPVLQRKDLQPVIYVMAEIAGRQPAEIIADVVADRDSNSDQPRSLNWRTYFNSGGGLGWSLPEGVNARWTGEGEWRVTVLVFRDLGLAFAFALVGMALVLRIQTSSWALTGLIMSAIPLSMIGLMPGFWLLNLLTAGESGGIADPVLFTATAMIGMIALAGIVVRNGLILVEFIDERLRAGDALRDALFSAGALRLRPVLLTAGTTLLGNLVITLDPVFAGLAWAIIFGLITSTLFTLVVVPCAYYLLHHDKEIQPPCAP</sequence>
<dbReference type="GO" id="GO:0005886">
    <property type="term" value="C:plasma membrane"/>
    <property type="evidence" value="ECO:0007669"/>
    <property type="project" value="TreeGrafter"/>
</dbReference>
<dbReference type="Proteomes" id="UP000243629">
    <property type="component" value="Unassembled WGS sequence"/>
</dbReference>
<dbReference type="InterPro" id="IPR027463">
    <property type="entry name" value="AcrB_DN_DC_subdom"/>
</dbReference>
<dbReference type="InterPro" id="IPR001036">
    <property type="entry name" value="Acrflvin-R"/>
</dbReference>
<feature type="transmembrane region" description="Helical" evidence="1">
    <location>
        <begin position="990"/>
        <end position="1013"/>
    </location>
</feature>
<accession>A0A1I4PF14</accession>
<feature type="transmembrane region" description="Helical" evidence="1">
    <location>
        <begin position="1060"/>
        <end position="1087"/>
    </location>
</feature>
<dbReference type="PRINTS" id="PR00702">
    <property type="entry name" value="ACRIFLAVINRP"/>
</dbReference>
<reference evidence="3" key="1">
    <citation type="submission" date="2016-10" db="EMBL/GenBank/DDBJ databases">
        <authorList>
            <person name="Varghese N."/>
            <person name="Submissions S."/>
        </authorList>
    </citation>
    <scope>NUCLEOTIDE SEQUENCE [LARGE SCALE GENOMIC DNA]</scope>
    <source>
        <strain evidence="3">DSM 24213</strain>
    </source>
</reference>
<dbReference type="SUPFAM" id="SSF82866">
    <property type="entry name" value="Multidrug efflux transporter AcrB transmembrane domain"/>
    <property type="match status" value="2"/>
</dbReference>
<feature type="transmembrane region" description="Helical" evidence="1">
    <location>
        <begin position="458"/>
        <end position="476"/>
    </location>
</feature>
<feature type="transmembrane region" description="Helical" evidence="1">
    <location>
        <begin position="1033"/>
        <end position="1054"/>
    </location>
</feature>
<dbReference type="Gene3D" id="3.30.70.1320">
    <property type="entry name" value="Multidrug efflux transporter AcrB pore domain like"/>
    <property type="match status" value="1"/>
</dbReference>
<dbReference type="Gene3D" id="3.30.70.1430">
    <property type="entry name" value="Multidrug efflux transporter AcrB pore domain"/>
    <property type="match status" value="2"/>
</dbReference>
<name>A0A1I4PF14_9GAMM</name>
<protein>
    <submittedName>
        <fullName evidence="2">Multidrug efflux pump subunit AcrB</fullName>
    </submittedName>
</protein>
<dbReference type="SUPFAM" id="SSF82693">
    <property type="entry name" value="Multidrug efflux transporter AcrB pore domain, PN1, PN2, PC1 and PC2 subdomains"/>
    <property type="match status" value="3"/>
</dbReference>
<feature type="transmembrane region" description="Helical" evidence="1">
    <location>
        <begin position="946"/>
        <end position="970"/>
    </location>
</feature>
<feature type="transmembrane region" description="Helical" evidence="1">
    <location>
        <begin position="383"/>
        <end position="404"/>
    </location>
</feature>
<evidence type="ECO:0000313" key="3">
    <source>
        <dbReference type="Proteomes" id="UP000243629"/>
    </source>
</evidence>
<dbReference type="Gene3D" id="3.30.2090.10">
    <property type="entry name" value="Multidrug efflux transporter AcrB TolC docking domain, DN and DC subdomains"/>
    <property type="match status" value="2"/>
</dbReference>
<feature type="transmembrane region" description="Helical" evidence="1">
    <location>
        <begin position="919"/>
        <end position="939"/>
    </location>
</feature>
<dbReference type="GO" id="GO:0042910">
    <property type="term" value="F:xenobiotic transmembrane transporter activity"/>
    <property type="evidence" value="ECO:0007669"/>
    <property type="project" value="TreeGrafter"/>
</dbReference>
<keyword evidence="1" id="KW-1133">Transmembrane helix</keyword>
<dbReference type="AlphaFoldDB" id="A0A1I4PF14"/>